<evidence type="ECO:0000256" key="2">
    <source>
        <dbReference type="ARBA" id="ARBA00022603"/>
    </source>
</evidence>
<dbReference type="InterPro" id="IPR050390">
    <property type="entry name" value="C5-Methyltransferase"/>
</dbReference>
<dbReference type="InterPro" id="IPR029063">
    <property type="entry name" value="SAM-dependent_MTases_sf"/>
</dbReference>
<dbReference type="GO" id="GO:0044027">
    <property type="term" value="P:negative regulation of gene expression via chromosomal CpG island methylation"/>
    <property type="evidence" value="ECO:0007669"/>
    <property type="project" value="TreeGrafter"/>
</dbReference>
<dbReference type="SUPFAM" id="SSF53335">
    <property type="entry name" value="S-adenosyl-L-methionine-dependent methyltransferases"/>
    <property type="match status" value="1"/>
</dbReference>
<gene>
    <name evidence="8" type="ORF">SGLAU_12995</name>
</gene>
<dbReference type="GO" id="GO:0009307">
    <property type="term" value="P:DNA restriction-modification system"/>
    <property type="evidence" value="ECO:0007669"/>
    <property type="project" value="UniProtKB-KW"/>
</dbReference>
<dbReference type="Gene3D" id="3.40.50.150">
    <property type="entry name" value="Vaccinia Virus protein VP39"/>
    <property type="match status" value="1"/>
</dbReference>
<reference evidence="9" key="1">
    <citation type="journal article" date="2015" name="J. Biotechnol.">
        <title>Complete genome sequence of the actinobacterium Streptomyces glaucescens GLA.O (DSM 40922) consisting of a linear chromosome and one linear plasmid.</title>
        <authorList>
            <person name="Ortseifen V."/>
            <person name="Winkler A."/>
            <person name="Albersmeier A."/>
            <person name="Wendler S."/>
            <person name="Puhler A."/>
            <person name="Kalinowski J."/>
            <person name="Ruckert C."/>
        </authorList>
    </citation>
    <scope>NUCLEOTIDE SEQUENCE [LARGE SCALE GENOMIC DNA]</scope>
    <source>
        <strain evidence="9">DSM 40922 / GLA O</strain>
    </source>
</reference>
<dbReference type="PANTHER" id="PTHR10629">
    <property type="entry name" value="CYTOSINE-SPECIFIC METHYLTRANSFERASE"/>
    <property type="match status" value="1"/>
</dbReference>
<dbReference type="EC" id="2.1.1.37" evidence="1"/>
<dbReference type="STRING" id="1907.SGLAU_12995"/>
<evidence type="ECO:0000256" key="7">
    <source>
        <dbReference type="SAM" id="MobiDB-lite"/>
    </source>
</evidence>
<dbReference type="Proteomes" id="UP000029482">
    <property type="component" value="Chromosome"/>
</dbReference>
<evidence type="ECO:0000256" key="4">
    <source>
        <dbReference type="ARBA" id="ARBA00022691"/>
    </source>
</evidence>
<proteinExistence type="inferred from homology"/>
<evidence type="ECO:0000256" key="6">
    <source>
        <dbReference type="PROSITE-ProRule" id="PRU01016"/>
    </source>
</evidence>
<protein>
    <recommendedName>
        <fullName evidence="1">DNA (cytosine-5-)-methyltransferase</fullName>
        <ecNumber evidence="1">2.1.1.37</ecNumber>
    </recommendedName>
</protein>
<keyword evidence="5" id="KW-0680">Restriction system</keyword>
<dbReference type="AlphaFoldDB" id="A0A089X9M2"/>
<dbReference type="REBASE" id="94341">
    <property type="entry name" value="M1.SglGLAORF12995P"/>
</dbReference>
<dbReference type="PROSITE" id="PS51679">
    <property type="entry name" value="SAM_MT_C5"/>
    <property type="match status" value="1"/>
</dbReference>
<keyword evidence="9" id="KW-1185">Reference proteome</keyword>
<keyword evidence="2 6" id="KW-0489">Methyltransferase</keyword>
<dbReference type="KEGG" id="sgu:SGLAU_12995"/>
<keyword evidence="4 6" id="KW-0949">S-adenosyl-L-methionine</keyword>
<dbReference type="Gene3D" id="3.90.120.10">
    <property type="entry name" value="DNA Methylase, subunit A, domain 2"/>
    <property type="match status" value="1"/>
</dbReference>
<evidence type="ECO:0000313" key="9">
    <source>
        <dbReference type="Proteomes" id="UP000029482"/>
    </source>
</evidence>
<dbReference type="GO" id="GO:0003677">
    <property type="term" value="F:DNA binding"/>
    <property type="evidence" value="ECO:0007669"/>
    <property type="project" value="TreeGrafter"/>
</dbReference>
<dbReference type="EMBL" id="CP009438">
    <property type="protein sequence ID" value="AIR98591.1"/>
    <property type="molecule type" value="Genomic_DNA"/>
</dbReference>
<accession>A0A089X9M2</accession>
<feature type="compositionally biased region" description="Basic and acidic residues" evidence="7">
    <location>
        <begin position="304"/>
        <end position="314"/>
    </location>
</feature>
<dbReference type="InterPro" id="IPR001525">
    <property type="entry name" value="C5_MeTfrase"/>
</dbReference>
<dbReference type="PRINTS" id="PR00105">
    <property type="entry name" value="C5METTRFRASE"/>
</dbReference>
<dbReference type="Pfam" id="PF00145">
    <property type="entry name" value="DNA_methylase"/>
    <property type="match status" value="2"/>
</dbReference>
<evidence type="ECO:0000313" key="8">
    <source>
        <dbReference type="EMBL" id="AIR98591.1"/>
    </source>
</evidence>
<feature type="active site" evidence="6">
    <location>
        <position position="100"/>
    </location>
</feature>
<evidence type="ECO:0000256" key="3">
    <source>
        <dbReference type="ARBA" id="ARBA00022679"/>
    </source>
</evidence>
<dbReference type="GO" id="GO:0032259">
    <property type="term" value="P:methylation"/>
    <property type="evidence" value="ECO:0007669"/>
    <property type="project" value="UniProtKB-KW"/>
</dbReference>
<dbReference type="HOGENOM" id="CLU_052980_0_0_11"/>
<dbReference type="eggNOG" id="COG0270">
    <property type="taxonomic scope" value="Bacteria"/>
</dbReference>
<feature type="region of interest" description="Disordered" evidence="7">
    <location>
        <begin position="1"/>
        <end position="25"/>
    </location>
</feature>
<name>A0A089X9M2_STRGA</name>
<comment type="similarity">
    <text evidence="6">Belongs to the class I-like SAM-binding methyltransferase superfamily. C5-methyltransferase family.</text>
</comment>
<feature type="region of interest" description="Disordered" evidence="7">
    <location>
        <begin position="296"/>
        <end position="316"/>
    </location>
</feature>
<keyword evidence="3 6" id="KW-0808">Transferase</keyword>
<organism evidence="8 9">
    <name type="scientific">Streptomyces glaucescens</name>
    <dbReference type="NCBI Taxonomy" id="1907"/>
    <lineage>
        <taxon>Bacteria</taxon>
        <taxon>Bacillati</taxon>
        <taxon>Actinomycetota</taxon>
        <taxon>Actinomycetes</taxon>
        <taxon>Kitasatosporales</taxon>
        <taxon>Streptomycetaceae</taxon>
        <taxon>Streptomyces</taxon>
    </lineage>
</organism>
<sequence length="414" mass="46101">MTGRSAVASARPIDFRTMTSTPPDPQHGRFHIVDLFAGPGGLDLAAEVLDLPSIGIEWDDDAVATRLAAGLPTVHGDVRRYGPGNAEFADCTVLAGGPPCQTFSIAGSGSGRKALELVTGFISRMHAWYKREEAGKTGETWEDIQRELEKLDDERTGLVLEPLRWVLEAKLRPRHGGKTPRPFEVIVLEQVPAVIEVWHEYEKVLRDIGYKTDAKIFHTEQYGVPQTRRRAVLVARHGGLPAQLPAPTHQQYRKGAEPTETLFGRDVWISMERALDDVYRHVPEARRRSMPFRVVSNYGSGGDPKARGRRESDKPAATITGKWSRNRIVSADAHETELGRLTIEEAGVFQSFPYRYPWRGSDQAQQVGNAVPPRFGVHILSAALDLGAPGTKIWERLLRWPLREEDDISEPNSS</sequence>
<evidence type="ECO:0000256" key="1">
    <source>
        <dbReference type="ARBA" id="ARBA00011975"/>
    </source>
</evidence>
<evidence type="ECO:0000256" key="5">
    <source>
        <dbReference type="ARBA" id="ARBA00022747"/>
    </source>
</evidence>
<dbReference type="GO" id="GO:0003886">
    <property type="term" value="F:DNA (cytosine-5-)-methyltransferase activity"/>
    <property type="evidence" value="ECO:0007669"/>
    <property type="project" value="UniProtKB-EC"/>
</dbReference>
<dbReference type="PANTHER" id="PTHR10629:SF52">
    <property type="entry name" value="DNA (CYTOSINE-5)-METHYLTRANSFERASE 1"/>
    <property type="match status" value="1"/>
</dbReference>